<dbReference type="InterPro" id="IPR042157">
    <property type="entry name" value="HOT"/>
</dbReference>
<comment type="subcellular location">
    <subcellularLocation>
        <location evidence="2">Mitochondrion</location>
    </subcellularLocation>
</comment>
<evidence type="ECO:0000256" key="10">
    <source>
        <dbReference type="ARBA" id="ARBA00049496"/>
    </source>
</evidence>
<name>A0ABM4YKA2_VULVU</name>
<evidence type="ECO:0000256" key="2">
    <source>
        <dbReference type="ARBA" id="ARBA00004173"/>
    </source>
</evidence>
<keyword evidence="13" id="KW-1185">Reference proteome</keyword>
<dbReference type="InterPro" id="IPR056798">
    <property type="entry name" value="ADH_Fe_C"/>
</dbReference>
<dbReference type="PANTHER" id="PTHR11496:SF83">
    <property type="entry name" value="HYDROXYACID-OXOACID TRANSHYDROGENASE, MITOCHONDRIAL"/>
    <property type="match status" value="1"/>
</dbReference>
<keyword evidence="7" id="KW-0560">Oxidoreductase</keyword>
<dbReference type="EC" id="1.1.99.24" evidence="4"/>
<evidence type="ECO:0000256" key="7">
    <source>
        <dbReference type="ARBA" id="ARBA00023002"/>
    </source>
</evidence>
<proteinExistence type="inferred from homology"/>
<evidence type="ECO:0000313" key="14">
    <source>
        <dbReference type="RefSeq" id="XP_072590725.1"/>
    </source>
</evidence>
<protein>
    <recommendedName>
        <fullName evidence="5">Hydroxyacid-oxoacid transhydrogenase, mitochondrial</fullName>
        <ecNumber evidence="4">1.1.99.24</ecNumber>
    </recommendedName>
    <alternativeName>
        <fullName evidence="9">Alcohol dehydrogenase iron-containing protein 1</fullName>
    </alternativeName>
</protein>
<keyword evidence="6" id="KW-0809">Transit peptide</keyword>
<evidence type="ECO:0000256" key="1">
    <source>
        <dbReference type="ARBA" id="ARBA00000813"/>
    </source>
</evidence>
<dbReference type="Pfam" id="PF00465">
    <property type="entry name" value="Fe-ADH"/>
    <property type="match status" value="1"/>
</dbReference>
<dbReference type="Pfam" id="PF25137">
    <property type="entry name" value="ADH_Fe_C"/>
    <property type="match status" value="1"/>
</dbReference>
<comment type="similarity">
    <text evidence="3">Belongs to the iron-containing alcohol dehydrogenase family. Hydroxyacid-oxoacid transhydrogenase subfamily.</text>
</comment>
<dbReference type="Gene3D" id="1.20.1090.10">
    <property type="entry name" value="Dehydroquinate synthase-like - alpha domain"/>
    <property type="match status" value="2"/>
</dbReference>
<evidence type="ECO:0000259" key="11">
    <source>
        <dbReference type="Pfam" id="PF00465"/>
    </source>
</evidence>
<evidence type="ECO:0000256" key="5">
    <source>
        <dbReference type="ARBA" id="ARBA00021046"/>
    </source>
</evidence>
<evidence type="ECO:0000256" key="6">
    <source>
        <dbReference type="ARBA" id="ARBA00022946"/>
    </source>
</evidence>
<dbReference type="GeneID" id="112932418"/>
<dbReference type="PANTHER" id="PTHR11496">
    <property type="entry name" value="ALCOHOL DEHYDROGENASE"/>
    <property type="match status" value="1"/>
</dbReference>
<dbReference type="SUPFAM" id="SSF56796">
    <property type="entry name" value="Dehydroquinate synthase-like"/>
    <property type="match status" value="1"/>
</dbReference>
<comment type="catalytic activity">
    <reaction evidence="1">
        <text>(S)-3-hydroxybutanoate + 2-oxoglutarate = (R)-2-hydroxyglutarate + acetoacetate</text>
        <dbReference type="Rhea" id="RHEA:23048"/>
        <dbReference type="ChEBI" id="CHEBI:11047"/>
        <dbReference type="ChEBI" id="CHEBI:13705"/>
        <dbReference type="ChEBI" id="CHEBI:15801"/>
        <dbReference type="ChEBI" id="CHEBI:16810"/>
        <dbReference type="EC" id="1.1.99.24"/>
    </reaction>
</comment>
<evidence type="ECO:0000256" key="3">
    <source>
        <dbReference type="ARBA" id="ARBA00010005"/>
    </source>
</evidence>
<dbReference type="Proteomes" id="UP001652641">
    <property type="component" value="Chromosome 13"/>
</dbReference>
<evidence type="ECO:0000313" key="13">
    <source>
        <dbReference type="Proteomes" id="UP001652641"/>
    </source>
</evidence>
<evidence type="ECO:0000256" key="9">
    <source>
        <dbReference type="ARBA" id="ARBA00032098"/>
    </source>
</evidence>
<feature type="domain" description="Alcohol dehydrogenase iron-type/glycerol dehydrogenase GldA" evidence="11">
    <location>
        <begin position="53"/>
        <end position="225"/>
    </location>
</feature>
<feature type="domain" description="Fe-containing alcohol dehydrogenase-like C-terminal" evidence="12">
    <location>
        <begin position="322"/>
        <end position="431"/>
    </location>
</feature>
<gene>
    <name evidence="14" type="primary">ADHFE1</name>
</gene>
<evidence type="ECO:0000259" key="12">
    <source>
        <dbReference type="Pfam" id="PF25137"/>
    </source>
</evidence>
<dbReference type="InterPro" id="IPR001670">
    <property type="entry name" value="ADH_Fe/GldA"/>
</dbReference>
<dbReference type="Gene3D" id="3.40.50.1970">
    <property type="match status" value="1"/>
</dbReference>
<dbReference type="CDD" id="cd08190">
    <property type="entry name" value="HOT"/>
    <property type="match status" value="1"/>
</dbReference>
<organism evidence="13 14">
    <name type="scientific">Vulpes vulpes</name>
    <name type="common">Red fox</name>
    <dbReference type="NCBI Taxonomy" id="9627"/>
    <lineage>
        <taxon>Eukaryota</taxon>
        <taxon>Metazoa</taxon>
        <taxon>Chordata</taxon>
        <taxon>Craniata</taxon>
        <taxon>Vertebrata</taxon>
        <taxon>Euteleostomi</taxon>
        <taxon>Mammalia</taxon>
        <taxon>Eutheria</taxon>
        <taxon>Laurasiatheria</taxon>
        <taxon>Carnivora</taxon>
        <taxon>Caniformia</taxon>
        <taxon>Canidae</taxon>
        <taxon>Vulpes</taxon>
    </lineage>
</organism>
<dbReference type="InterPro" id="IPR039697">
    <property type="entry name" value="Alcohol_dehydrogenase_Fe"/>
</dbReference>
<evidence type="ECO:0000256" key="8">
    <source>
        <dbReference type="ARBA" id="ARBA00023128"/>
    </source>
</evidence>
<accession>A0ABM4YKA2</accession>
<sequence length="434" mass="46982">MAAAARARAAHLLRQLQRAACQCPTHSHTYSQAPGFPPSGKTTDYAFEMAVSNIRYGAGVTKEVGMDLQNMGAKNVCLMTDKNLSQLPPVQMVMDSLVKNGINFEVYNNVRVEPTDRSFMEAIEFVKKRAFDAYVAVGGGSTMDTCKAANLYASSPQSDFLDYVNAPIGKGKPVSVPLKPLIAVPTTSGTGSETTGVAIFDYEPLKVKTGIASRAIKPTLGLIDPLHTLHMPDRVVANSGFDVLCHALESYTALPYHMRSPCPSNPITRPAYQGSNPISDIWAVHALRIVAKYLKSHGMSYPISGLVKTYKAKDYNVDHPLVPHGLSVVLTSPAVFTFTAQMSPERHLETAEILGADTRTARIPDAGPILADTLRKFLFDLDVDDGLAAIGYSKADIPALVKGTLPQERVTKLAPRPQSEEDLSALFEASMKLY</sequence>
<reference evidence="14" key="1">
    <citation type="submission" date="2025-08" db="UniProtKB">
        <authorList>
            <consortium name="RefSeq"/>
        </authorList>
    </citation>
    <scope>IDENTIFICATION</scope>
    <source>
        <tissue evidence="14">Cell line</tissue>
    </source>
</reference>
<dbReference type="RefSeq" id="XP_072590725.1">
    <property type="nucleotide sequence ID" value="XM_072734624.1"/>
</dbReference>
<comment type="catalytic activity">
    <reaction evidence="10">
        <text>4-hydroxybutanoate + 2-oxoglutarate = (R)-2-hydroxyglutarate + succinate semialdehyde</text>
        <dbReference type="Rhea" id="RHEA:24734"/>
        <dbReference type="ChEBI" id="CHEBI:15801"/>
        <dbReference type="ChEBI" id="CHEBI:16724"/>
        <dbReference type="ChEBI" id="CHEBI:16810"/>
        <dbReference type="ChEBI" id="CHEBI:57706"/>
        <dbReference type="EC" id="1.1.99.24"/>
    </reaction>
</comment>
<evidence type="ECO:0000256" key="4">
    <source>
        <dbReference type="ARBA" id="ARBA00013182"/>
    </source>
</evidence>
<keyword evidence="8" id="KW-0496">Mitochondrion</keyword>